<evidence type="ECO:0000313" key="2">
    <source>
        <dbReference type="EMBL" id="EXJ88038.1"/>
    </source>
</evidence>
<comment type="caution">
    <text evidence="2">The sequence shown here is derived from an EMBL/GenBank/DDBJ whole genome shotgun (WGS) entry which is preliminary data.</text>
</comment>
<dbReference type="Pfam" id="PF01738">
    <property type="entry name" value="DLH"/>
    <property type="match status" value="1"/>
</dbReference>
<dbReference type="InterPro" id="IPR029058">
    <property type="entry name" value="AB_hydrolase_fold"/>
</dbReference>
<dbReference type="Gene3D" id="3.40.50.1820">
    <property type="entry name" value="alpha/beta hydrolase"/>
    <property type="match status" value="1"/>
</dbReference>
<gene>
    <name evidence="2" type="ORF">A1O1_04965</name>
</gene>
<dbReference type="InterPro" id="IPR002925">
    <property type="entry name" value="Dienelactn_hydro"/>
</dbReference>
<feature type="domain" description="Dienelactone hydrolase" evidence="1">
    <location>
        <begin position="32"/>
        <end position="275"/>
    </location>
</feature>
<dbReference type="GeneID" id="19159843"/>
<dbReference type="RefSeq" id="XP_007724044.1">
    <property type="nucleotide sequence ID" value="XM_007725854.1"/>
</dbReference>
<reference evidence="2 3" key="1">
    <citation type="submission" date="2013-03" db="EMBL/GenBank/DDBJ databases">
        <title>The Genome Sequence of Capronia coronata CBS 617.96.</title>
        <authorList>
            <consortium name="The Broad Institute Genomics Platform"/>
            <person name="Cuomo C."/>
            <person name="de Hoog S."/>
            <person name="Gorbushina A."/>
            <person name="Walker B."/>
            <person name="Young S.K."/>
            <person name="Zeng Q."/>
            <person name="Gargeya S."/>
            <person name="Fitzgerald M."/>
            <person name="Haas B."/>
            <person name="Abouelleil A."/>
            <person name="Allen A.W."/>
            <person name="Alvarado L."/>
            <person name="Arachchi H.M."/>
            <person name="Berlin A.M."/>
            <person name="Chapman S.B."/>
            <person name="Gainer-Dewar J."/>
            <person name="Goldberg J."/>
            <person name="Griggs A."/>
            <person name="Gujja S."/>
            <person name="Hansen M."/>
            <person name="Howarth C."/>
            <person name="Imamovic A."/>
            <person name="Ireland A."/>
            <person name="Larimer J."/>
            <person name="McCowan C."/>
            <person name="Murphy C."/>
            <person name="Pearson M."/>
            <person name="Poon T.W."/>
            <person name="Priest M."/>
            <person name="Roberts A."/>
            <person name="Saif S."/>
            <person name="Shea T."/>
            <person name="Sisk P."/>
            <person name="Sykes S."/>
            <person name="Wortman J."/>
            <person name="Nusbaum C."/>
            <person name="Birren B."/>
        </authorList>
    </citation>
    <scope>NUCLEOTIDE SEQUENCE [LARGE SCALE GENOMIC DNA]</scope>
    <source>
        <strain evidence="2 3">CBS 617.96</strain>
    </source>
</reference>
<keyword evidence="3" id="KW-1185">Reference proteome</keyword>
<dbReference type="EMBL" id="AMWN01000004">
    <property type="protein sequence ID" value="EXJ88038.1"/>
    <property type="molecule type" value="Genomic_DNA"/>
</dbReference>
<dbReference type="SUPFAM" id="SSF53474">
    <property type="entry name" value="alpha/beta-Hydrolases"/>
    <property type="match status" value="1"/>
</dbReference>
<dbReference type="HOGENOM" id="CLU_054590_2_3_1"/>
<dbReference type="eggNOG" id="KOG3043">
    <property type="taxonomic scope" value="Eukaryota"/>
</dbReference>
<organism evidence="2 3">
    <name type="scientific">Capronia coronata CBS 617.96</name>
    <dbReference type="NCBI Taxonomy" id="1182541"/>
    <lineage>
        <taxon>Eukaryota</taxon>
        <taxon>Fungi</taxon>
        <taxon>Dikarya</taxon>
        <taxon>Ascomycota</taxon>
        <taxon>Pezizomycotina</taxon>
        <taxon>Eurotiomycetes</taxon>
        <taxon>Chaetothyriomycetidae</taxon>
        <taxon>Chaetothyriales</taxon>
        <taxon>Herpotrichiellaceae</taxon>
        <taxon>Capronia</taxon>
    </lineage>
</organism>
<evidence type="ECO:0000313" key="3">
    <source>
        <dbReference type="Proteomes" id="UP000019484"/>
    </source>
</evidence>
<accession>W9Y678</accession>
<protein>
    <recommendedName>
        <fullName evidence="1">Dienelactone hydrolase domain-containing protein</fullName>
    </recommendedName>
</protein>
<dbReference type="AlphaFoldDB" id="W9Y678"/>
<dbReference type="GO" id="GO:0016787">
    <property type="term" value="F:hydrolase activity"/>
    <property type="evidence" value="ECO:0007669"/>
    <property type="project" value="InterPro"/>
</dbReference>
<dbReference type="Proteomes" id="UP000019484">
    <property type="component" value="Unassembled WGS sequence"/>
</dbReference>
<sequence length="276" mass="29991">MSTQIGMGACCLSGAVHSGSPQGHETTIGSLPTYVAEPESKSKAKCVVFIVDIFGWKFKNVRLLADQYAQAGFYCYIPDVHAGDSLPIEFLQSIEPPLKVKEQEGLLAKAKETVDVMATLGPWLAKHREGVSEPIVSGFMDAVRGVEDTQKIGAIGFCWGGRYAIMQGHKREEGQKGGVDAVYACHPSLLSIPADLTPVVKPVSLAVGEKDSMLDLKSVEQIKETLEKNGVPTEVRIYDSQVHGFALRSDWSSDADKKAMDDAAKQGIEWFNKYLA</sequence>
<dbReference type="STRING" id="1182541.W9Y678"/>
<dbReference type="OrthoDB" id="17560at2759"/>
<proteinExistence type="predicted"/>
<name>W9Y678_9EURO</name>
<evidence type="ECO:0000259" key="1">
    <source>
        <dbReference type="Pfam" id="PF01738"/>
    </source>
</evidence>
<dbReference type="PANTHER" id="PTHR17630:SF105">
    <property type="entry name" value="DIENELACTONE HYDROLASE FAMILY PROTEIN (AFU_ORTHOLOGUE AFUA_4G08790)"/>
    <property type="match status" value="1"/>
</dbReference>
<dbReference type="PANTHER" id="PTHR17630">
    <property type="entry name" value="DIENELACTONE HYDROLASE"/>
    <property type="match status" value="1"/>
</dbReference>